<evidence type="ECO:0000313" key="3">
    <source>
        <dbReference type="EMBL" id="GLW66476.1"/>
    </source>
</evidence>
<keyword evidence="4" id="KW-1185">Reference proteome</keyword>
<proteinExistence type="predicted"/>
<keyword evidence="2" id="KW-0472">Membrane</keyword>
<keyword evidence="2" id="KW-0812">Transmembrane</keyword>
<sequence length="66" mass="7078">MARYYRRGHWVNMPSRRSSKGTSGWLIVGAVAFLLYLLATGGGSDGNAEHKPSSPTSGTPTITRTP</sequence>
<reference evidence="3" key="1">
    <citation type="submission" date="2023-02" db="EMBL/GenBank/DDBJ databases">
        <title>Actinomadura rubrobrunea NBRC 14622.</title>
        <authorList>
            <person name="Ichikawa N."/>
            <person name="Sato H."/>
            <person name="Tonouchi N."/>
        </authorList>
    </citation>
    <scope>NUCLEOTIDE SEQUENCE</scope>
    <source>
        <strain evidence="3">NBRC 14622</strain>
    </source>
</reference>
<dbReference type="AlphaFoldDB" id="A0A9W6Q0E3"/>
<accession>A0A9W6Q0E3</accession>
<feature type="transmembrane region" description="Helical" evidence="2">
    <location>
        <begin position="21"/>
        <end position="39"/>
    </location>
</feature>
<keyword evidence="2" id="KW-1133">Transmembrane helix</keyword>
<organism evidence="3 4">
    <name type="scientific">Actinomadura rubrobrunea</name>
    <dbReference type="NCBI Taxonomy" id="115335"/>
    <lineage>
        <taxon>Bacteria</taxon>
        <taxon>Bacillati</taxon>
        <taxon>Actinomycetota</taxon>
        <taxon>Actinomycetes</taxon>
        <taxon>Streptosporangiales</taxon>
        <taxon>Thermomonosporaceae</taxon>
        <taxon>Actinomadura</taxon>
    </lineage>
</organism>
<evidence type="ECO:0000256" key="1">
    <source>
        <dbReference type="SAM" id="MobiDB-lite"/>
    </source>
</evidence>
<protein>
    <submittedName>
        <fullName evidence="3">Uncharacterized protein</fullName>
    </submittedName>
</protein>
<dbReference type="Proteomes" id="UP001165124">
    <property type="component" value="Unassembled WGS sequence"/>
</dbReference>
<evidence type="ECO:0000313" key="4">
    <source>
        <dbReference type="Proteomes" id="UP001165124"/>
    </source>
</evidence>
<gene>
    <name evidence="3" type="ORF">Arub01_47200</name>
</gene>
<feature type="compositionally biased region" description="Low complexity" evidence="1">
    <location>
        <begin position="53"/>
        <end position="66"/>
    </location>
</feature>
<feature type="region of interest" description="Disordered" evidence="1">
    <location>
        <begin position="44"/>
        <end position="66"/>
    </location>
</feature>
<evidence type="ECO:0000256" key="2">
    <source>
        <dbReference type="SAM" id="Phobius"/>
    </source>
</evidence>
<dbReference type="EMBL" id="BSRZ01000015">
    <property type="protein sequence ID" value="GLW66476.1"/>
    <property type="molecule type" value="Genomic_DNA"/>
</dbReference>
<comment type="caution">
    <text evidence="3">The sequence shown here is derived from an EMBL/GenBank/DDBJ whole genome shotgun (WGS) entry which is preliminary data.</text>
</comment>
<dbReference type="RefSeq" id="WP_146150353.1">
    <property type="nucleotide sequence ID" value="NZ_BSRZ01000015.1"/>
</dbReference>
<name>A0A9W6Q0E3_9ACTN</name>